<proteinExistence type="predicted"/>
<evidence type="ECO:0000256" key="2">
    <source>
        <dbReference type="SAM" id="Phobius"/>
    </source>
</evidence>
<dbReference type="InterPro" id="IPR035513">
    <property type="entry name" value="Invertase/methylesterase_inhib"/>
</dbReference>
<dbReference type="NCBIfam" id="TIGR01614">
    <property type="entry name" value="PME_inhib"/>
    <property type="match status" value="1"/>
</dbReference>
<dbReference type="SUPFAM" id="SSF101148">
    <property type="entry name" value="Plant invertase/pectin methylesterase inhibitor"/>
    <property type="match status" value="1"/>
</dbReference>
<organism evidence="4">
    <name type="scientific">Opuntia streptacantha</name>
    <name type="common">Prickly pear cactus</name>
    <name type="synonym">Opuntia cardona</name>
    <dbReference type="NCBI Taxonomy" id="393608"/>
    <lineage>
        <taxon>Eukaryota</taxon>
        <taxon>Viridiplantae</taxon>
        <taxon>Streptophyta</taxon>
        <taxon>Embryophyta</taxon>
        <taxon>Tracheophyta</taxon>
        <taxon>Spermatophyta</taxon>
        <taxon>Magnoliopsida</taxon>
        <taxon>eudicotyledons</taxon>
        <taxon>Gunneridae</taxon>
        <taxon>Pentapetalae</taxon>
        <taxon>Caryophyllales</taxon>
        <taxon>Cactineae</taxon>
        <taxon>Cactaceae</taxon>
        <taxon>Opuntioideae</taxon>
        <taxon>Opuntia</taxon>
    </lineage>
</organism>
<dbReference type="SMART" id="SM00856">
    <property type="entry name" value="PMEI"/>
    <property type="match status" value="1"/>
</dbReference>
<keyword evidence="2" id="KW-0812">Transmembrane</keyword>
<name>A0A7C8YJL3_OPUST</name>
<dbReference type="PANTHER" id="PTHR31080">
    <property type="entry name" value="PECTINESTERASE INHIBITOR-LIKE"/>
    <property type="match status" value="1"/>
</dbReference>
<dbReference type="EMBL" id="GISG01026299">
    <property type="protein sequence ID" value="MBA4619651.1"/>
    <property type="molecule type" value="Transcribed_RNA"/>
</dbReference>
<protein>
    <recommendedName>
        <fullName evidence="3">Pectinesterase inhibitor domain-containing protein</fullName>
    </recommendedName>
</protein>
<keyword evidence="2" id="KW-0472">Membrane</keyword>
<dbReference type="GO" id="GO:0046910">
    <property type="term" value="F:pectinesterase inhibitor activity"/>
    <property type="evidence" value="ECO:0007669"/>
    <property type="project" value="UniProtKB-ARBA"/>
</dbReference>
<reference evidence="4" key="1">
    <citation type="journal article" date="2013" name="J. Plant Res.">
        <title>Effect of fungi and light on seed germination of three Opuntia species from semiarid lands of central Mexico.</title>
        <authorList>
            <person name="Delgado-Sanchez P."/>
            <person name="Jimenez-Bremont J.F."/>
            <person name="Guerrero-Gonzalez Mde L."/>
            <person name="Flores J."/>
        </authorList>
    </citation>
    <scope>NUCLEOTIDE SEQUENCE</scope>
    <source>
        <tissue evidence="4">Cladode</tissue>
    </source>
</reference>
<evidence type="ECO:0000259" key="3">
    <source>
        <dbReference type="SMART" id="SM00856"/>
    </source>
</evidence>
<dbReference type="Pfam" id="PF04043">
    <property type="entry name" value="PMEI"/>
    <property type="match status" value="1"/>
</dbReference>
<dbReference type="AlphaFoldDB" id="A0A7C8YJL3"/>
<keyword evidence="1" id="KW-0732">Signal</keyword>
<dbReference type="CDD" id="cd15798">
    <property type="entry name" value="PMEI-like_3"/>
    <property type="match status" value="1"/>
</dbReference>
<keyword evidence="2" id="KW-1133">Transmembrane helix</keyword>
<dbReference type="PANTHER" id="PTHR31080:SF161">
    <property type="entry name" value="OS10G0508700 PROTEIN"/>
    <property type="match status" value="1"/>
</dbReference>
<reference evidence="4" key="2">
    <citation type="submission" date="2020-07" db="EMBL/GenBank/DDBJ databases">
        <authorList>
            <person name="Vera ALvarez R."/>
            <person name="Arias-Moreno D.M."/>
            <person name="Jimenez-Jacinto V."/>
            <person name="Jimenez-Bremont J.F."/>
            <person name="Swaminathan K."/>
            <person name="Moose S.P."/>
            <person name="Guerrero-Gonzalez M.L."/>
            <person name="Marino-Ramirez L."/>
            <person name="Landsman D."/>
            <person name="Rodriguez-Kessler M."/>
            <person name="Delgado-Sanchez P."/>
        </authorList>
    </citation>
    <scope>NUCLEOTIDE SEQUENCE</scope>
    <source>
        <tissue evidence="4">Cladode</tissue>
    </source>
</reference>
<dbReference type="InterPro" id="IPR051955">
    <property type="entry name" value="PME_Inhibitor"/>
</dbReference>
<accession>A0A7C8YJL3</accession>
<feature type="transmembrane region" description="Helical" evidence="2">
    <location>
        <begin position="12"/>
        <end position="35"/>
    </location>
</feature>
<dbReference type="InterPro" id="IPR006501">
    <property type="entry name" value="Pectinesterase_inhib_dom"/>
</dbReference>
<dbReference type="FunFam" id="1.20.140.40:FF:000005">
    <property type="entry name" value="Pectin methylesterase inhibitor 1"/>
    <property type="match status" value="1"/>
</dbReference>
<evidence type="ECO:0000256" key="1">
    <source>
        <dbReference type="ARBA" id="ARBA00022729"/>
    </source>
</evidence>
<feature type="domain" description="Pectinesterase inhibitor" evidence="3">
    <location>
        <begin position="37"/>
        <end position="194"/>
    </location>
</feature>
<sequence>MITLLFQRHFHVFFFTVVLSFNIFTNTSLGIRYAGSGSTEFIRQSCKATLYPALCYNSLSIYANSIQTNPRLLADTALSVSLSATQNTSSFMRKQSRGPEIKPRDVGPMRDCLKVLGDAVHELKDSIAEMAHINNDKNFRFLMSNIQTWVSAALTNEDTCTDGFSQKAMDSKVKMVVTQKIKSIAQLTSNALALINNYASDHV</sequence>
<dbReference type="Gene3D" id="1.20.140.40">
    <property type="entry name" value="Invertase/pectin methylesterase inhibitor family protein"/>
    <property type="match status" value="1"/>
</dbReference>
<evidence type="ECO:0000313" key="4">
    <source>
        <dbReference type="EMBL" id="MBA4619651.1"/>
    </source>
</evidence>